<proteinExistence type="predicted"/>
<evidence type="ECO:0000313" key="2">
    <source>
        <dbReference type="Proteomes" id="UP001231649"/>
    </source>
</evidence>
<protein>
    <submittedName>
        <fullName evidence="1">Uncharacterized protein</fullName>
    </submittedName>
</protein>
<gene>
    <name evidence="1" type="ORF">PYW08_016758</name>
</gene>
<comment type="caution">
    <text evidence="1">The sequence shown here is derived from an EMBL/GenBank/DDBJ whole genome shotgun (WGS) entry which is preliminary data.</text>
</comment>
<accession>A0ACC2QYY7</accession>
<reference evidence="1" key="1">
    <citation type="submission" date="2023-03" db="EMBL/GenBank/DDBJ databases">
        <title>Chromosome-level genomes of two armyworms, Mythimna separata and Mythimna loreyi, provide insights into the biosynthesis and reception of sex pheromones.</title>
        <authorList>
            <person name="Zhao H."/>
        </authorList>
    </citation>
    <scope>NUCLEOTIDE SEQUENCE</scope>
    <source>
        <strain evidence="1">BeijingLab</strain>
    </source>
</reference>
<sequence>MEVCNYLKKFKLLVKYIFEGKVVLNEHTTEKLLKFLEDRSDNSPGKSLLENPYFSDVIFDSVANLKNATTSVKIFFFEIITILFKNELQFNKMQMHGLQGPTFKYCILNNLSTKIQNRGLHLACIKLATVHITHLSGLKLLLEHKVWEYILHPDTHKATIPIAKAAFELISKLVRELNEYEMEAELMQVLEYVVKPIMSSEYQTVEVIDHEMDKAFAEKIGSHMFALLTILTEMENVPVNHVVSILRSYFLIERPLMFIVKATRYSCLLGCVNDICLRFYYSSHRHLLFSGKIDEFCNEFVVFYHNCILRCIKKREIQAVTDLCIKCYIFWSNFEKTYKDQLPLPLTFERNGQKLKLLDQFIVYLIEPLLIYAFENKPERYTEEKQDFLDRFLTKIGKTLTEHIFTACYTYRILVDSNDLTEVAIATIRELFRLKGHLTAAHAGLYFQSLFHVLDFYILSDGAGGLIVTESPIKCPNDVRLLSLVLDAILMLLKEHKIFWYENVEIASLQEGLMNLLKQDILNTKQIVQVLDLIDLCMKKFLSPNMTLLVESRQESTLTVIGDVMKMYMQHGDWEVRDSALNLLLSCTDISYIKYIPLQKVISENNLMVCAAKVALTDPEYYAQSIALKCLAAATKIESIWKKVLDDNPHIYLQLVFILRNHPEGMVRKEAAKVLTKVYINQKVTPNFQATLYEVMMAAALDDLHWEVQLAALQFWKHEISNQLTYRGMLDGKFPSVTFSKEKRKIITLHDKEILRQLTSIMHDLSSIGCLTVLHECMNEVYNIEIMEVAYSMATELIEILDKYKFGNIKDNAITYPMVDKVEENDEEMAIDLTITNKTDARDKVIDSIVNTDQSELIINLHDSYIQTESNEMEEDYRLNIPRKEMVHPNKFLETFKGTDFRRIIKDKKKWNSEVYSSLDILLDEILDV</sequence>
<evidence type="ECO:0000313" key="1">
    <source>
        <dbReference type="EMBL" id="KAJ8728373.1"/>
    </source>
</evidence>
<dbReference type="EMBL" id="CM056785">
    <property type="protein sequence ID" value="KAJ8728373.1"/>
    <property type="molecule type" value="Genomic_DNA"/>
</dbReference>
<keyword evidence="2" id="KW-1185">Reference proteome</keyword>
<organism evidence="1 2">
    <name type="scientific">Mythimna loreyi</name>
    <dbReference type="NCBI Taxonomy" id="667449"/>
    <lineage>
        <taxon>Eukaryota</taxon>
        <taxon>Metazoa</taxon>
        <taxon>Ecdysozoa</taxon>
        <taxon>Arthropoda</taxon>
        <taxon>Hexapoda</taxon>
        <taxon>Insecta</taxon>
        <taxon>Pterygota</taxon>
        <taxon>Neoptera</taxon>
        <taxon>Endopterygota</taxon>
        <taxon>Lepidoptera</taxon>
        <taxon>Glossata</taxon>
        <taxon>Ditrysia</taxon>
        <taxon>Noctuoidea</taxon>
        <taxon>Noctuidae</taxon>
        <taxon>Noctuinae</taxon>
        <taxon>Hadenini</taxon>
        <taxon>Mythimna</taxon>
    </lineage>
</organism>
<name>A0ACC2QYY7_9NEOP</name>
<dbReference type="Proteomes" id="UP001231649">
    <property type="component" value="Chromosome 9"/>
</dbReference>